<keyword evidence="2" id="KW-0732">Signal</keyword>
<protein>
    <recommendedName>
        <fullName evidence="3">PepSY domain-containing protein</fullName>
    </recommendedName>
</protein>
<dbReference type="InterPro" id="IPR025711">
    <property type="entry name" value="PepSY"/>
</dbReference>
<evidence type="ECO:0000313" key="4">
    <source>
        <dbReference type="EMBL" id="OMG53699.1"/>
    </source>
</evidence>
<dbReference type="AlphaFoldDB" id="A0A1R1I4Y0"/>
<sequence>MRLSTRMFSAALLAGLLATALMLSQPARADDDRGGSWLPIPRLIDKLEAAGYRNIEKIEREHGRYEVRATNRQGARSKLLLDARTGEFVGEQRSYERRDVREGRNDRNAGNGAECNKRRCRDDMPAAPAAPAGSR</sequence>
<reference evidence="4 5" key="1">
    <citation type="submission" date="2016-10" db="EMBL/GenBank/DDBJ databases">
        <title>Alkaliphiles isolated from bioreactors.</title>
        <authorList>
            <person name="Salah Z."/>
            <person name="Rout S.P."/>
            <person name="Humphreys P.N."/>
        </authorList>
    </citation>
    <scope>NUCLEOTIDE SEQUENCE [LARGE SCALE GENOMIC DNA]</scope>
    <source>
        <strain evidence="4 5">ZS02</strain>
    </source>
</reference>
<dbReference type="Pfam" id="PF13670">
    <property type="entry name" value="PepSY_2"/>
    <property type="match status" value="1"/>
</dbReference>
<feature type="domain" description="PepSY" evidence="3">
    <location>
        <begin position="16"/>
        <end position="91"/>
    </location>
</feature>
<evidence type="ECO:0000256" key="2">
    <source>
        <dbReference type="SAM" id="SignalP"/>
    </source>
</evidence>
<dbReference type="STRING" id="418702.BJN45_09705"/>
<accession>A0A1R1I4Y0</accession>
<dbReference type="Proteomes" id="UP000187526">
    <property type="component" value="Unassembled WGS sequence"/>
</dbReference>
<feature type="compositionally biased region" description="Low complexity" evidence="1">
    <location>
        <begin position="125"/>
        <end position="135"/>
    </location>
</feature>
<feature type="compositionally biased region" description="Basic and acidic residues" evidence="1">
    <location>
        <begin position="115"/>
        <end position="124"/>
    </location>
</feature>
<evidence type="ECO:0000313" key="5">
    <source>
        <dbReference type="Proteomes" id="UP000187526"/>
    </source>
</evidence>
<feature type="region of interest" description="Disordered" evidence="1">
    <location>
        <begin position="91"/>
        <end position="135"/>
    </location>
</feature>
<gene>
    <name evidence="4" type="ORF">BJN45_09705</name>
</gene>
<proteinExistence type="predicted"/>
<feature type="chain" id="PRO_5013136588" description="PepSY domain-containing protein" evidence="2">
    <location>
        <begin position="30"/>
        <end position="135"/>
    </location>
</feature>
<evidence type="ECO:0000259" key="3">
    <source>
        <dbReference type="Pfam" id="PF13670"/>
    </source>
</evidence>
<organism evidence="4 5">
    <name type="scientific">Azonexus hydrophilus</name>
    <dbReference type="NCBI Taxonomy" id="418702"/>
    <lineage>
        <taxon>Bacteria</taxon>
        <taxon>Pseudomonadati</taxon>
        <taxon>Pseudomonadota</taxon>
        <taxon>Betaproteobacteria</taxon>
        <taxon>Rhodocyclales</taxon>
        <taxon>Azonexaceae</taxon>
        <taxon>Azonexus</taxon>
    </lineage>
</organism>
<comment type="caution">
    <text evidence="4">The sequence shown here is derived from an EMBL/GenBank/DDBJ whole genome shotgun (WGS) entry which is preliminary data.</text>
</comment>
<name>A0A1R1I4Y0_9RHOO</name>
<dbReference type="RefSeq" id="WP_076094656.1">
    <property type="nucleotide sequence ID" value="NZ_MTHD01000003.1"/>
</dbReference>
<feature type="compositionally biased region" description="Basic and acidic residues" evidence="1">
    <location>
        <begin position="93"/>
        <end position="107"/>
    </location>
</feature>
<dbReference type="EMBL" id="MTHD01000003">
    <property type="protein sequence ID" value="OMG53699.1"/>
    <property type="molecule type" value="Genomic_DNA"/>
</dbReference>
<keyword evidence="5" id="KW-1185">Reference proteome</keyword>
<feature type="signal peptide" evidence="2">
    <location>
        <begin position="1"/>
        <end position="29"/>
    </location>
</feature>
<evidence type="ECO:0000256" key="1">
    <source>
        <dbReference type="SAM" id="MobiDB-lite"/>
    </source>
</evidence>